<reference evidence="8 9" key="1">
    <citation type="submission" date="2017-11" db="EMBL/GenBank/DDBJ databases">
        <title>Infants hospitalized years apart are colonized by the same room-sourced microbial strains.</title>
        <authorList>
            <person name="Brooks B."/>
            <person name="Olm M.R."/>
            <person name="Firek B.A."/>
            <person name="Baker R."/>
            <person name="Thomas B.C."/>
            <person name="Morowitz M.J."/>
            <person name="Banfield J.F."/>
        </authorList>
    </citation>
    <scope>NUCLEOTIDE SEQUENCE [LARGE SCALE GENOMIC DNA]</scope>
    <source>
        <strain evidence="8">S2_009_000_R2_76</strain>
    </source>
</reference>
<protein>
    <recommendedName>
        <fullName evidence="7">Thioredoxin domain-containing protein</fullName>
    </recommendedName>
</protein>
<comment type="subcellular location">
    <subcellularLocation>
        <location evidence="1">Cell envelope</location>
    </subcellularLocation>
</comment>
<dbReference type="PANTHER" id="PTHR42852:SF6">
    <property type="entry name" value="THIOL:DISULFIDE INTERCHANGE PROTEIN DSBE"/>
    <property type="match status" value="1"/>
</dbReference>
<evidence type="ECO:0000256" key="1">
    <source>
        <dbReference type="ARBA" id="ARBA00004196"/>
    </source>
</evidence>
<dbReference type="AlphaFoldDB" id="A0A2W5EG00"/>
<dbReference type="Pfam" id="PF00578">
    <property type="entry name" value="AhpC-TSA"/>
    <property type="match status" value="1"/>
</dbReference>
<proteinExistence type="predicted"/>
<dbReference type="GO" id="GO:0016491">
    <property type="term" value="F:oxidoreductase activity"/>
    <property type="evidence" value="ECO:0007669"/>
    <property type="project" value="InterPro"/>
</dbReference>
<comment type="caution">
    <text evidence="8">The sequence shown here is derived from an EMBL/GenBank/DDBJ whole genome shotgun (WGS) entry which is preliminary data.</text>
</comment>
<feature type="signal peptide" evidence="6">
    <location>
        <begin position="1"/>
        <end position="20"/>
    </location>
</feature>
<dbReference type="SUPFAM" id="SSF52833">
    <property type="entry name" value="Thioredoxin-like"/>
    <property type="match status" value="1"/>
</dbReference>
<dbReference type="GO" id="GO:0030313">
    <property type="term" value="C:cell envelope"/>
    <property type="evidence" value="ECO:0007669"/>
    <property type="project" value="UniProtKB-SubCell"/>
</dbReference>
<dbReference type="PANTHER" id="PTHR42852">
    <property type="entry name" value="THIOL:DISULFIDE INTERCHANGE PROTEIN DSBE"/>
    <property type="match status" value="1"/>
</dbReference>
<dbReference type="InterPro" id="IPR013766">
    <property type="entry name" value="Thioredoxin_domain"/>
</dbReference>
<feature type="coiled-coil region" evidence="5">
    <location>
        <begin position="128"/>
        <end position="155"/>
    </location>
</feature>
<dbReference type="InterPro" id="IPR036249">
    <property type="entry name" value="Thioredoxin-like_sf"/>
</dbReference>
<organism evidence="8 9">
    <name type="scientific">Pseudopedobacter saltans</name>
    <dbReference type="NCBI Taxonomy" id="151895"/>
    <lineage>
        <taxon>Bacteria</taxon>
        <taxon>Pseudomonadati</taxon>
        <taxon>Bacteroidota</taxon>
        <taxon>Sphingobacteriia</taxon>
        <taxon>Sphingobacteriales</taxon>
        <taxon>Sphingobacteriaceae</taxon>
        <taxon>Pseudopedobacter</taxon>
    </lineage>
</organism>
<evidence type="ECO:0000259" key="7">
    <source>
        <dbReference type="PROSITE" id="PS51352"/>
    </source>
</evidence>
<dbReference type="GO" id="GO:0017004">
    <property type="term" value="P:cytochrome complex assembly"/>
    <property type="evidence" value="ECO:0007669"/>
    <property type="project" value="UniProtKB-KW"/>
</dbReference>
<dbReference type="InterPro" id="IPR050553">
    <property type="entry name" value="Thioredoxin_ResA/DsbE_sf"/>
</dbReference>
<evidence type="ECO:0000256" key="3">
    <source>
        <dbReference type="ARBA" id="ARBA00023157"/>
    </source>
</evidence>
<dbReference type="PROSITE" id="PS51352">
    <property type="entry name" value="THIOREDOXIN_2"/>
    <property type="match status" value="1"/>
</dbReference>
<dbReference type="InterPro" id="IPR033395">
    <property type="entry name" value="DUF5106"/>
</dbReference>
<keyword evidence="4" id="KW-0676">Redox-active center</keyword>
<keyword evidence="3" id="KW-1015">Disulfide bond</keyword>
<dbReference type="Gene3D" id="3.40.30.10">
    <property type="entry name" value="Glutaredoxin"/>
    <property type="match status" value="1"/>
</dbReference>
<evidence type="ECO:0000313" key="9">
    <source>
        <dbReference type="Proteomes" id="UP000249645"/>
    </source>
</evidence>
<dbReference type="Pfam" id="PF17127">
    <property type="entry name" value="DUF5106"/>
    <property type="match status" value="1"/>
</dbReference>
<dbReference type="CDD" id="cd02966">
    <property type="entry name" value="TlpA_like_family"/>
    <property type="match status" value="1"/>
</dbReference>
<dbReference type="InterPro" id="IPR000866">
    <property type="entry name" value="AhpC/TSA"/>
</dbReference>
<evidence type="ECO:0000256" key="5">
    <source>
        <dbReference type="SAM" id="Coils"/>
    </source>
</evidence>
<evidence type="ECO:0000313" key="8">
    <source>
        <dbReference type="EMBL" id="PZP43285.1"/>
    </source>
</evidence>
<keyword evidence="2" id="KW-0201">Cytochrome c-type biogenesis</keyword>
<dbReference type="EMBL" id="QFOI01000380">
    <property type="protein sequence ID" value="PZP43285.1"/>
    <property type="molecule type" value="Genomic_DNA"/>
</dbReference>
<keyword evidence="6" id="KW-0732">Signal</keyword>
<evidence type="ECO:0000256" key="4">
    <source>
        <dbReference type="ARBA" id="ARBA00023284"/>
    </source>
</evidence>
<gene>
    <name evidence="8" type="ORF">DI598_15940</name>
</gene>
<dbReference type="Proteomes" id="UP000249645">
    <property type="component" value="Unassembled WGS sequence"/>
</dbReference>
<accession>A0A2W5EG00</accession>
<keyword evidence="5" id="KW-0175">Coiled coil</keyword>
<evidence type="ECO:0000256" key="2">
    <source>
        <dbReference type="ARBA" id="ARBA00022748"/>
    </source>
</evidence>
<evidence type="ECO:0000256" key="6">
    <source>
        <dbReference type="SAM" id="SignalP"/>
    </source>
</evidence>
<dbReference type="GO" id="GO:0016209">
    <property type="term" value="F:antioxidant activity"/>
    <property type="evidence" value="ECO:0007669"/>
    <property type="project" value="InterPro"/>
</dbReference>
<feature type="domain" description="Thioredoxin" evidence="7">
    <location>
        <begin position="323"/>
        <end position="475"/>
    </location>
</feature>
<sequence>MFRHILLFFTSFIFLNASFAQVKKGYDISITIKPFQNTWVYVGNYFGKFKNLTDSVYLDKNSHGILKGDSSLAQGIYFMVSPAHSILFDFLMDKEQHFNIVADTSNTNNTVITGSKENTYYLDYSKYINSHGNQIQSLSKQLANAKNKQDSTSIQNKITAETKAFESYRTSFIKEHPNSMLTALFQAMQRPVAPKIVGKDSLEPYYYVKDHYWDNVDFSDDRLLHTPFLEPKIDEYYKYYVSPTPDSIIKEVNYMLLSAREGKEMYRYLLGKFTDKYINPEIMGQDKVFLFLFNNYFSKGDTSWLNAKQKEFIFNRAYNLMANQIGESAPSLNLKDQAGEVKPLVDIAAKYTLVLFWDPECSHCKVVVPEIDSMYNAKWKALGLKVYAVNTGEESAKSWQAFVRSQHLEDWINVMQTKAEREADAKAQIPNYRQLYDITQTPTIYLLDEQKRIIAKKLTVQQLDGIIEERNKIKQ</sequence>
<feature type="chain" id="PRO_5015914054" description="Thioredoxin domain-containing protein" evidence="6">
    <location>
        <begin position="21"/>
        <end position="475"/>
    </location>
</feature>
<name>A0A2W5EG00_9SPHI</name>